<dbReference type="EMBL" id="LAZR01008101">
    <property type="protein sequence ID" value="KKM80968.1"/>
    <property type="molecule type" value="Genomic_DNA"/>
</dbReference>
<evidence type="ECO:0000256" key="1">
    <source>
        <dbReference type="SAM" id="Coils"/>
    </source>
</evidence>
<gene>
    <name evidence="2" type="ORF">LCGC14_1334520</name>
</gene>
<dbReference type="Gene3D" id="1.25.40.10">
    <property type="entry name" value="Tetratricopeptide repeat domain"/>
    <property type="match status" value="1"/>
</dbReference>
<keyword evidence="1" id="KW-0175">Coiled coil</keyword>
<evidence type="ECO:0000313" key="2">
    <source>
        <dbReference type="EMBL" id="KKM80968.1"/>
    </source>
</evidence>
<dbReference type="InterPro" id="IPR011990">
    <property type="entry name" value="TPR-like_helical_dom_sf"/>
</dbReference>
<accession>A0A0F9KGA3</accession>
<name>A0A0F9KGA3_9ZZZZ</name>
<dbReference type="SUPFAM" id="SSF48452">
    <property type="entry name" value="TPR-like"/>
    <property type="match status" value="1"/>
</dbReference>
<proteinExistence type="predicted"/>
<feature type="coiled-coil region" evidence="1">
    <location>
        <begin position="791"/>
        <end position="818"/>
    </location>
</feature>
<reference evidence="2" key="1">
    <citation type="journal article" date="2015" name="Nature">
        <title>Complex archaea that bridge the gap between prokaryotes and eukaryotes.</title>
        <authorList>
            <person name="Spang A."/>
            <person name="Saw J.H."/>
            <person name="Jorgensen S.L."/>
            <person name="Zaremba-Niedzwiedzka K."/>
            <person name="Martijn J."/>
            <person name="Lind A.E."/>
            <person name="van Eijk R."/>
            <person name="Schleper C."/>
            <person name="Guy L."/>
            <person name="Ettema T.J."/>
        </authorList>
    </citation>
    <scope>NUCLEOTIDE SEQUENCE</scope>
</reference>
<comment type="caution">
    <text evidence="2">The sequence shown here is derived from an EMBL/GenBank/DDBJ whole genome shotgun (WGS) entry which is preliminary data.</text>
</comment>
<organism evidence="2">
    <name type="scientific">marine sediment metagenome</name>
    <dbReference type="NCBI Taxonomy" id="412755"/>
    <lineage>
        <taxon>unclassified sequences</taxon>
        <taxon>metagenomes</taxon>
        <taxon>ecological metagenomes</taxon>
    </lineage>
</organism>
<sequence length="1013" mass="121667">MTKEQFFFFFTNDFLSEIFGIDSKDYSKLKDVKSRTISVSEDLLKKHYSWENLLGRSKYYKDIFEKFKNKKNKWEREYNVFKEVENTKEISSYLNKYIQNPITRSLVEKGIKPQKYLQDRLNQTKPKIQNFYNAEYYGFQNIIVFETKYFHLSLHLKITQKLTKIFECMVIFSIWFEAPESLSTLNIEWINGINQALILGYELSQFLETNDYSNEVLFHTETDYPQNYNKSSIINNWVLRKPLFFITLTKSLLNINPINIFQEVASEVSQMIEICENFKKSKIQSPLEYYNNLNLELQDFLKRGKVLFDKADTAKKFISNRVFEKNKIDQVSIIEKSRKKSSLTPEILFSLFNLSYEKDTEQKKEDRGFRSLNKIYSEYGKEYNFSKQTVYNCFNDSDLEFRLENRYTVGKGGGKQYRIKRIELKPNINKDDDDQTYLEELLKIEEGLIYYNQEKYEKSLKLFTEVMRTSSKGLKENIQYYYGTILYIGKIYFQKQDYLNAQKYFEKIIQDNTQYFDVSYYLMLCYFKNRNRTQLQEIIDANIKDIYAIFTKTGVPFEEHKDLFKGKLTPNIEYARKFFINKSDELELKNFIIFINSKEVENRIRSYNRNEIETFQLNQNIIAYEKLRKTLAQSIIIKFELIREEIFKNILLNETSNILKLLRDFCNLINDNITRKTFHEDYFFDFLIYFQNHLEYYPIEFEISKYKEFVVDFEINFDLEKDHLGGRGIVFPNELRSISDFIGIINGLYSTFKRRREFFSRTFFPLEEPRFLNPKYKLEYILTQYLNIKKTNALKNRLEELTNKYNEVQNSAELEIENLFSYWFNFRSPYSNPGIQSLQQIIYNAIDLIKAKEFIEFEPFFEEIQQEIDNFIKKINRIRKNGTKYSINKIFKILQIHYNPQETLSQIEISTTFKEFDIVGGFYSQIIEKLHEFLEEINGNKILRINFSNMELRDEGKRTIAKSIKSFWKDSFRLKILEDSSTKSIDLSYEALLDLGDRFDLDENLEAILNELI</sequence>
<protein>
    <submittedName>
        <fullName evidence="2">Uncharacterized protein</fullName>
    </submittedName>
</protein>
<dbReference type="AlphaFoldDB" id="A0A0F9KGA3"/>